<dbReference type="AlphaFoldDB" id="A0AAV3RFP0"/>
<evidence type="ECO:0000256" key="1">
    <source>
        <dbReference type="SAM" id="MobiDB-lite"/>
    </source>
</evidence>
<evidence type="ECO:0000313" key="3">
    <source>
        <dbReference type="Proteomes" id="UP001454036"/>
    </source>
</evidence>
<feature type="region of interest" description="Disordered" evidence="1">
    <location>
        <begin position="1"/>
        <end position="24"/>
    </location>
</feature>
<comment type="caution">
    <text evidence="2">The sequence shown here is derived from an EMBL/GenBank/DDBJ whole genome shotgun (WGS) entry which is preliminary data.</text>
</comment>
<dbReference type="Proteomes" id="UP001454036">
    <property type="component" value="Unassembled WGS sequence"/>
</dbReference>
<sequence length="136" mass="15685">MGKSPPEFTKSKVHGPNETQEKLRRKGYFIKSSIAGLGYTSKPPLRVMIKRVANYHIAEADQGPCIHPKTTTRRTVFQRSGPTPTTEKRNQQRSVFQRFGETTKDPIQRVSVFQRLGEVRNRGYDEPPYHQKKVCR</sequence>
<protein>
    <submittedName>
        <fullName evidence="2">Uncharacterized protein</fullName>
    </submittedName>
</protein>
<organism evidence="2 3">
    <name type="scientific">Lithospermum erythrorhizon</name>
    <name type="common">Purple gromwell</name>
    <name type="synonym">Lithospermum officinale var. erythrorhizon</name>
    <dbReference type="NCBI Taxonomy" id="34254"/>
    <lineage>
        <taxon>Eukaryota</taxon>
        <taxon>Viridiplantae</taxon>
        <taxon>Streptophyta</taxon>
        <taxon>Embryophyta</taxon>
        <taxon>Tracheophyta</taxon>
        <taxon>Spermatophyta</taxon>
        <taxon>Magnoliopsida</taxon>
        <taxon>eudicotyledons</taxon>
        <taxon>Gunneridae</taxon>
        <taxon>Pentapetalae</taxon>
        <taxon>asterids</taxon>
        <taxon>lamiids</taxon>
        <taxon>Boraginales</taxon>
        <taxon>Boraginaceae</taxon>
        <taxon>Boraginoideae</taxon>
        <taxon>Lithospermeae</taxon>
        <taxon>Lithospermum</taxon>
    </lineage>
</organism>
<proteinExistence type="predicted"/>
<name>A0AAV3RFP0_LITER</name>
<dbReference type="EMBL" id="BAABME010008474">
    <property type="protein sequence ID" value="GAA0173172.1"/>
    <property type="molecule type" value="Genomic_DNA"/>
</dbReference>
<evidence type="ECO:0000313" key="2">
    <source>
        <dbReference type="EMBL" id="GAA0173172.1"/>
    </source>
</evidence>
<accession>A0AAV3RFP0</accession>
<keyword evidence="3" id="KW-1185">Reference proteome</keyword>
<gene>
    <name evidence="2" type="ORF">LIER_26843</name>
</gene>
<reference evidence="2 3" key="1">
    <citation type="submission" date="2024-01" db="EMBL/GenBank/DDBJ databases">
        <title>The complete chloroplast genome sequence of Lithospermum erythrorhizon: insights into the phylogenetic relationship among Boraginaceae species and the maternal lineages of purple gromwells.</title>
        <authorList>
            <person name="Okada T."/>
            <person name="Watanabe K."/>
        </authorList>
    </citation>
    <scope>NUCLEOTIDE SEQUENCE [LARGE SCALE GENOMIC DNA]</scope>
</reference>